<dbReference type="Proteomes" id="UP001347796">
    <property type="component" value="Unassembled WGS sequence"/>
</dbReference>
<dbReference type="EMBL" id="JAZGQO010000001">
    <property type="protein sequence ID" value="KAK6195605.1"/>
    <property type="molecule type" value="Genomic_DNA"/>
</dbReference>
<dbReference type="PANTHER" id="PTHR15854">
    <property type="entry name" value="THAP4 PROTEIN"/>
    <property type="match status" value="1"/>
</dbReference>
<sequence length="154" mass="17916">MLKPLQWLLGKWRSIEGVGKFPTIKDFKYAEDLEFFQFGQPNIQYSYYSYDSTTKKPLHREIGFIRIKPNSNKVAFVSAHNMGLSLIEEGEVTGEEIKVESHTIARLTFGSEPETKKISRVIKKVGDELEQVLYMETSKTPLTEHLRIRYKKIE</sequence>
<comment type="caution">
    <text evidence="3">The sequence shown here is derived from an EMBL/GenBank/DDBJ whole genome shotgun (WGS) entry which is preliminary data.</text>
</comment>
<dbReference type="CDD" id="cd07828">
    <property type="entry name" value="lipocalin_heme-bd-THAP4-like"/>
    <property type="match status" value="1"/>
</dbReference>
<protein>
    <recommendedName>
        <fullName evidence="2">THAP4-like heme-binding domain-containing protein</fullName>
    </recommendedName>
</protein>
<gene>
    <name evidence="3" type="ORF">SNE40_000998</name>
</gene>
<comment type="catalytic activity">
    <reaction evidence="1">
        <text>peroxynitrite = nitrate</text>
        <dbReference type="Rhea" id="RHEA:63116"/>
        <dbReference type="ChEBI" id="CHEBI:17632"/>
        <dbReference type="ChEBI" id="CHEBI:25941"/>
    </reaction>
    <physiologicalReaction direction="left-to-right" evidence="1">
        <dbReference type="Rhea" id="RHEA:63117"/>
    </physiologicalReaction>
</comment>
<dbReference type="GO" id="GO:0008289">
    <property type="term" value="F:lipid binding"/>
    <property type="evidence" value="ECO:0007669"/>
    <property type="project" value="UniProtKB-KW"/>
</dbReference>
<evidence type="ECO:0000313" key="3">
    <source>
        <dbReference type="EMBL" id="KAK6195605.1"/>
    </source>
</evidence>
<feature type="domain" description="THAP4-like heme-binding" evidence="2">
    <location>
        <begin position="2"/>
        <end position="152"/>
    </location>
</feature>
<dbReference type="PANTHER" id="PTHR15854:SF4">
    <property type="entry name" value="PEROXYNITRITE ISOMERASE THAP4"/>
    <property type="match status" value="1"/>
</dbReference>
<dbReference type="Pfam" id="PF08768">
    <property type="entry name" value="THAP4_heme-bd"/>
    <property type="match status" value="1"/>
</dbReference>
<evidence type="ECO:0000313" key="4">
    <source>
        <dbReference type="Proteomes" id="UP001347796"/>
    </source>
</evidence>
<keyword evidence="4" id="KW-1185">Reference proteome</keyword>
<proteinExistence type="predicted"/>
<dbReference type="InterPro" id="IPR014878">
    <property type="entry name" value="THAP4-like_heme-bd"/>
</dbReference>
<name>A0AAN8KF15_PATCE</name>
<evidence type="ECO:0000259" key="2">
    <source>
        <dbReference type="Pfam" id="PF08768"/>
    </source>
</evidence>
<dbReference type="SUPFAM" id="SSF50814">
    <property type="entry name" value="Lipocalins"/>
    <property type="match status" value="1"/>
</dbReference>
<accession>A0AAN8KF15</accession>
<evidence type="ECO:0000256" key="1">
    <source>
        <dbReference type="ARBA" id="ARBA00036993"/>
    </source>
</evidence>
<reference evidence="3 4" key="1">
    <citation type="submission" date="2024-01" db="EMBL/GenBank/DDBJ databases">
        <title>The genome of the rayed Mediterranean limpet Patella caerulea (Linnaeus, 1758).</title>
        <authorList>
            <person name="Anh-Thu Weber A."/>
            <person name="Halstead-Nussloch G."/>
        </authorList>
    </citation>
    <scope>NUCLEOTIDE SEQUENCE [LARGE SCALE GENOMIC DNA]</scope>
    <source>
        <strain evidence="3">AATW-2023a</strain>
        <tissue evidence="3">Whole specimen</tissue>
    </source>
</reference>
<dbReference type="AlphaFoldDB" id="A0AAN8KF15"/>
<dbReference type="InterPro" id="IPR045165">
    <property type="entry name" value="Nitrobindin"/>
</dbReference>
<organism evidence="3 4">
    <name type="scientific">Patella caerulea</name>
    <name type="common">Rayed Mediterranean limpet</name>
    <dbReference type="NCBI Taxonomy" id="87958"/>
    <lineage>
        <taxon>Eukaryota</taxon>
        <taxon>Metazoa</taxon>
        <taxon>Spiralia</taxon>
        <taxon>Lophotrochozoa</taxon>
        <taxon>Mollusca</taxon>
        <taxon>Gastropoda</taxon>
        <taxon>Patellogastropoda</taxon>
        <taxon>Patelloidea</taxon>
        <taxon>Patellidae</taxon>
        <taxon>Patella</taxon>
    </lineage>
</organism>
<dbReference type="InterPro" id="IPR012674">
    <property type="entry name" value="Calycin"/>
</dbReference>
<dbReference type="Gene3D" id="2.40.128.20">
    <property type="match status" value="1"/>
</dbReference>